<comment type="similarity">
    <text evidence="9">Belongs to the TatB family.</text>
</comment>
<proteinExistence type="inferred from homology"/>
<dbReference type="GO" id="GO:0043953">
    <property type="term" value="P:protein transport by the Tat complex"/>
    <property type="evidence" value="ECO:0007669"/>
    <property type="project" value="UniProtKB-UniRule"/>
</dbReference>
<evidence type="ECO:0000256" key="6">
    <source>
        <dbReference type="ARBA" id="ARBA00022989"/>
    </source>
</evidence>
<dbReference type="PRINTS" id="PR01506">
    <property type="entry name" value="TATBPROTEIN"/>
</dbReference>
<evidence type="ECO:0000256" key="5">
    <source>
        <dbReference type="ARBA" id="ARBA00022927"/>
    </source>
</evidence>
<accession>A0A8I0HII0</accession>
<keyword evidence="5 9" id="KW-0653">Protein transport</keyword>
<dbReference type="NCBIfam" id="TIGR01410">
    <property type="entry name" value="tatB"/>
    <property type="match status" value="1"/>
</dbReference>
<evidence type="ECO:0000256" key="2">
    <source>
        <dbReference type="ARBA" id="ARBA00022448"/>
    </source>
</evidence>
<evidence type="ECO:0000256" key="8">
    <source>
        <dbReference type="ARBA" id="ARBA00023136"/>
    </source>
</evidence>
<dbReference type="Proteomes" id="UP000650224">
    <property type="component" value="Unassembled WGS sequence"/>
</dbReference>
<dbReference type="GO" id="GO:0008320">
    <property type="term" value="F:protein transmembrane transporter activity"/>
    <property type="evidence" value="ECO:0007669"/>
    <property type="project" value="UniProtKB-UniRule"/>
</dbReference>
<dbReference type="Gene3D" id="1.20.5.3310">
    <property type="match status" value="1"/>
</dbReference>
<reference evidence="12 13" key="1">
    <citation type="submission" date="2020-08" db="EMBL/GenBank/DDBJ databases">
        <title>A Genomic Blueprint of the Chicken Gut Microbiome.</title>
        <authorList>
            <person name="Gilroy R."/>
            <person name="Ravi A."/>
            <person name="Getino M."/>
            <person name="Pursley I."/>
            <person name="Horton D.L."/>
            <person name="Alikhan N.-F."/>
            <person name="Baker D."/>
            <person name="Gharbi K."/>
            <person name="Hall N."/>
            <person name="Watson M."/>
            <person name="Adriaenssens E.M."/>
            <person name="Foster-Nyarko E."/>
            <person name="Jarju S."/>
            <person name="Secka A."/>
            <person name="Antonio M."/>
            <person name="Oren A."/>
            <person name="Chaudhuri R."/>
            <person name="La Ragione R.M."/>
            <person name="Hildebrand F."/>
            <person name="Pallen M.J."/>
        </authorList>
    </citation>
    <scope>NUCLEOTIDE SEQUENCE [LARGE SCALE GENOMIC DNA]</scope>
    <source>
        <strain evidence="12 13">Sa1YVA5</strain>
    </source>
</reference>
<keyword evidence="6 9" id="KW-1133">Transmembrane helix</keyword>
<organism evidence="12 13">
    <name type="scientific">Corynebacterium gallinarum</name>
    <dbReference type="NCBI Taxonomy" id="2762214"/>
    <lineage>
        <taxon>Bacteria</taxon>
        <taxon>Bacillati</taxon>
        <taxon>Actinomycetota</taxon>
        <taxon>Actinomycetes</taxon>
        <taxon>Mycobacteriales</taxon>
        <taxon>Corynebacteriaceae</taxon>
        <taxon>Corynebacterium</taxon>
    </lineage>
</organism>
<comment type="subunit">
    <text evidence="9">The Tat system comprises two distinct complexes: a TatABC complex, containing multiple copies of TatA, TatB and TatC subunits, and a separate TatA complex, containing only TatA subunits. Substrates initially bind to the TatABC complex, which probably triggers association of the separate TatA complex to form the active translocon.</text>
</comment>
<dbReference type="Pfam" id="PF02416">
    <property type="entry name" value="TatA_B_E"/>
    <property type="match status" value="1"/>
</dbReference>
<evidence type="ECO:0000256" key="7">
    <source>
        <dbReference type="ARBA" id="ARBA00023010"/>
    </source>
</evidence>
<feature type="compositionally biased region" description="Low complexity" evidence="10">
    <location>
        <begin position="141"/>
        <end position="152"/>
    </location>
</feature>
<evidence type="ECO:0000256" key="3">
    <source>
        <dbReference type="ARBA" id="ARBA00022475"/>
    </source>
</evidence>
<comment type="subcellular location">
    <subcellularLocation>
        <location evidence="9">Cell membrane</location>
        <topology evidence="9">Single-pass membrane protein</topology>
    </subcellularLocation>
    <subcellularLocation>
        <location evidence="1">Membrane</location>
        <topology evidence="1">Single-pass membrane protein</topology>
    </subcellularLocation>
</comment>
<keyword evidence="4 9" id="KW-0812">Transmembrane</keyword>
<comment type="caution">
    <text evidence="12">The sequence shown here is derived from an EMBL/GenBank/DDBJ whole genome shotgun (WGS) entry which is preliminary data.</text>
</comment>
<keyword evidence="13" id="KW-1185">Reference proteome</keyword>
<gene>
    <name evidence="9 12" type="primary">tatB</name>
    <name evidence="12" type="ORF">H9627_09910</name>
</gene>
<evidence type="ECO:0000256" key="10">
    <source>
        <dbReference type="SAM" id="MobiDB-lite"/>
    </source>
</evidence>
<sequence length="165" mass="18010">MFSNVGWGEILLLFIVGLIVIGPERLPRLMEDLKAAIVAARTAINNAKQNLDTDFSEEFDEIRKPLSQIAQIRSMSPKTAITRALFDNDDSFLDSFDPKKIMADDTAGQAHRQQVAETGTTPERAEVVERPADRTDPTQSPNTPGQNNNGGTPPAGGGYAWTDLI</sequence>
<comment type="function">
    <text evidence="9">Part of the twin-arginine translocation (Tat) system that transports large folded proteins containing a characteristic twin-arginine motif in their signal peptide across membranes. Together with TatC, TatB is part of a receptor directly interacting with Tat signal peptides. TatB may form an oligomeric binding site that transiently accommodates folded Tat precursor proteins before their translocation.</text>
</comment>
<keyword evidence="7 9" id="KW-0811">Translocation</keyword>
<keyword evidence="8 9" id="KW-0472">Membrane</keyword>
<protein>
    <recommendedName>
        <fullName evidence="9">Sec-independent protein translocase protein TatB</fullName>
    </recommendedName>
</protein>
<feature type="region of interest" description="Disordered" evidence="10">
    <location>
        <begin position="103"/>
        <end position="165"/>
    </location>
</feature>
<keyword evidence="3 9" id="KW-1003">Cell membrane</keyword>
<keyword evidence="2 9" id="KW-0813">Transport</keyword>
<evidence type="ECO:0000256" key="9">
    <source>
        <dbReference type="HAMAP-Rule" id="MF_00237"/>
    </source>
</evidence>
<dbReference type="HAMAP" id="MF_00237">
    <property type="entry name" value="TatB"/>
    <property type="match status" value="1"/>
</dbReference>
<dbReference type="InterPro" id="IPR018448">
    <property type="entry name" value="TatB"/>
</dbReference>
<name>A0A8I0HII0_9CORY</name>
<dbReference type="AlphaFoldDB" id="A0A8I0HII0"/>
<feature type="compositionally biased region" description="Polar residues" evidence="10">
    <location>
        <begin position="111"/>
        <end position="121"/>
    </location>
</feature>
<dbReference type="RefSeq" id="WP_191733870.1">
    <property type="nucleotide sequence ID" value="NZ_JACSPR010000006.1"/>
</dbReference>
<evidence type="ECO:0000313" key="12">
    <source>
        <dbReference type="EMBL" id="MBD8030628.1"/>
    </source>
</evidence>
<evidence type="ECO:0000256" key="4">
    <source>
        <dbReference type="ARBA" id="ARBA00022692"/>
    </source>
</evidence>
<dbReference type="NCBIfam" id="NF001212">
    <property type="entry name" value="PRK00182.1"/>
    <property type="match status" value="1"/>
</dbReference>
<dbReference type="GO" id="GO:0033281">
    <property type="term" value="C:TAT protein transport complex"/>
    <property type="evidence" value="ECO:0007669"/>
    <property type="project" value="UniProtKB-UniRule"/>
</dbReference>
<dbReference type="InterPro" id="IPR003369">
    <property type="entry name" value="TatA/B/E"/>
</dbReference>
<feature type="compositionally biased region" description="Basic and acidic residues" evidence="10">
    <location>
        <begin position="123"/>
        <end position="136"/>
    </location>
</feature>
<evidence type="ECO:0000256" key="1">
    <source>
        <dbReference type="ARBA" id="ARBA00004167"/>
    </source>
</evidence>
<dbReference type="EMBL" id="JACSPR010000006">
    <property type="protein sequence ID" value="MBD8030628.1"/>
    <property type="molecule type" value="Genomic_DNA"/>
</dbReference>
<feature type="transmembrane region" description="Helical" evidence="11">
    <location>
        <begin position="6"/>
        <end position="23"/>
    </location>
</feature>
<evidence type="ECO:0000313" key="13">
    <source>
        <dbReference type="Proteomes" id="UP000650224"/>
    </source>
</evidence>
<evidence type="ECO:0000256" key="11">
    <source>
        <dbReference type="SAM" id="Phobius"/>
    </source>
</evidence>